<evidence type="ECO:0000313" key="3">
    <source>
        <dbReference type="Proteomes" id="UP001605036"/>
    </source>
</evidence>
<dbReference type="InterPro" id="IPR024983">
    <property type="entry name" value="CHAT_dom"/>
</dbReference>
<proteinExistence type="predicted"/>
<dbReference type="Pfam" id="PF12770">
    <property type="entry name" value="CHAT"/>
    <property type="match status" value="1"/>
</dbReference>
<evidence type="ECO:0000313" key="2">
    <source>
        <dbReference type="EMBL" id="KAL2636230.1"/>
    </source>
</evidence>
<protein>
    <recommendedName>
        <fullName evidence="1">CHAT domain-containing protein</fullName>
    </recommendedName>
</protein>
<organism evidence="2 3">
    <name type="scientific">Riccia fluitans</name>
    <dbReference type="NCBI Taxonomy" id="41844"/>
    <lineage>
        <taxon>Eukaryota</taxon>
        <taxon>Viridiplantae</taxon>
        <taxon>Streptophyta</taxon>
        <taxon>Embryophyta</taxon>
        <taxon>Marchantiophyta</taxon>
        <taxon>Marchantiopsida</taxon>
        <taxon>Marchantiidae</taxon>
        <taxon>Marchantiales</taxon>
        <taxon>Ricciaceae</taxon>
        <taxon>Riccia</taxon>
    </lineage>
</organism>
<dbReference type="EMBL" id="JBHFFA010000003">
    <property type="protein sequence ID" value="KAL2636230.1"/>
    <property type="molecule type" value="Genomic_DNA"/>
</dbReference>
<keyword evidence="3" id="KW-1185">Reference proteome</keyword>
<dbReference type="AlphaFoldDB" id="A0ABD1YZM0"/>
<reference evidence="2 3" key="1">
    <citation type="submission" date="2024-09" db="EMBL/GenBank/DDBJ databases">
        <title>Chromosome-scale assembly of Riccia fluitans.</title>
        <authorList>
            <person name="Paukszto L."/>
            <person name="Sawicki J."/>
            <person name="Karawczyk K."/>
            <person name="Piernik-Szablinska J."/>
            <person name="Szczecinska M."/>
            <person name="Mazdziarz M."/>
        </authorList>
    </citation>
    <scope>NUCLEOTIDE SEQUENCE [LARGE SCALE GENOMIC DNA]</scope>
    <source>
        <strain evidence="2">Rf_01</strain>
        <tissue evidence="2">Aerial parts of the thallus</tissue>
    </source>
</reference>
<feature type="domain" description="CHAT" evidence="1">
    <location>
        <begin position="6"/>
        <end position="133"/>
    </location>
</feature>
<comment type="caution">
    <text evidence="2">The sequence shown here is derived from an EMBL/GenBank/DDBJ whole genome shotgun (WGS) entry which is preliminary data.</text>
</comment>
<sequence length="272" mass="29623">MFSDSENLEIPRVVTTSRAPKIDEILTVKEIANLEGGIPGGLVVLSACCTGMGMDTAEGLLGPARAVLQAGAAATIVTLFSVDDYSTKTLITDMFRVMKEQGEPALHALRHAMLNMIKEGKDISHWAPLTLIGLLNHNHCIGPNRVHRRAGNSGMISMGEVASARTEPTQAASFPIKTFTCEHAAEVGYGGSESLTGDLEMKEDNSEDLDRAIALQLSIQEEQNWNPDYERTLRLSLESRPSTAQELSNQPLVPAQAHTFDIKEEQNLEPMR</sequence>
<accession>A0ABD1YZM0</accession>
<dbReference type="Proteomes" id="UP001605036">
    <property type="component" value="Unassembled WGS sequence"/>
</dbReference>
<gene>
    <name evidence="2" type="ORF">R1flu_007709</name>
</gene>
<evidence type="ECO:0000259" key="1">
    <source>
        <dbReference type="Pfam" id="PF12770"/>
    </source>
</evidence>
<name>A0ABD1YZM0_9MARC</name>